<gene>
    <name evidence="1" type="ORF">ET418_17360</name>
</gene>
<reference evidence="1 2" key="1">
    <citation type="submission" date="2019-04" db="EMBL/GenBank/DDBJ databases">
        <title>Geobacter ruber sp. nov., ferric-reducing bacteria isolated from paddy soil.</title>
        <authorList>
            <person name="Xu Z."/>
            <person name="Masuda Y."/>
            <person name="Itoh H."/>
            <person name="Senoo K."/>
        </authorList>
    </citation>
    <scope>NUCLEOTIDE SEQUENCE [LARGE SCALE GENOMIC DNA]</scope>
    <source>
        <strain evidence="1 2">Red88</strain>
    </source>
</reference>
<keyword evidence="2" id="KW-1185">Reference proteome</keyword>
<dbReference type="RefSeq" id="WP_149309795.1">
    <property type="nucleotide sequence ID" value="NZ_SRSD01000012.1"/>
</dbReference>
<evidence type="ECO:0000313" key="1">
    <source>
        <dbReference type="EMBL" id="KAA0888161.1"/>
    </source>
</evidence>
<evidence type="ECO:0000313" key="2">
    <source>
        <dbReference type="Proteomes" id="UP000324298"/>
    </source>
</evidence>
<dbReference type="AlphaFoldDB" id="A0A5A9X954"/>
<sequence length="132" mass="14687">MAELKIKWQRLVDDSEQTCNRCAGTGDEIQTAVEMLRQVLAPLGISVIAEMRELSTAEFLKYPLESNRVWIAQKPLEDWLKAETGQSQCCGPCGDNECRTITIGKQKFEVIPKELVLKAGLLAAAELVVHTQ</sequence>
<dbReference type="Pfam" id="PF10865">
    <property type="entry name" value="DUF2703"/>
    <property type="match status" value="1"/>
</dbReference>
<proteinExistence type="predicted"/>
<dbReference type="EMBL" id="SRSD01000012">
    <property type="protein sequence ID" value="KAA0888161.1"/>
    <property type="molecule type" value="Genomic_DNA"/>
</dbReference>
<dbReference type="OrthoDB" id="9809963at2"/>
<dbReference type="Proteomes" id="UP000324298">
    <property type="component" value="Unassembled WGS sequence"/>
</dbReference>
<accession>A0A5A9X954</accession>
<dbReference type="InterPro" id="IPR021219">
    <property type="entry name" value="DUF2703"/>
</dbReference>
<comment type="caution">
    <text evidence="1">The sequence shown here is derived from an EMBL/GenBank/DDBJ whole genome shotgun (WGS) entry which is preliminary data.</text>
</comment>
<name>A0A5A9X954_9BACT</name>
<organism evidence="1 2">
    <name type="scientific">Oryzomonas rubra</name>
    <dbReference type="NCBI Taxonomy" id="2509454"/>
    <lineage>
        <taxon>Bacteria</taxon>
        <taxon>Pseudomonadati</taxon>
        <taxon>Thermodesulfobacteriota</taxon>
        <taxon>Desulfuromonadia</taxon>
        <taxon>Geobacterales</taxon>
        <taxon>Geobacteraceae</taxon>
        <taxon>Oryzomonas</taxon>
    </lineage>
</organism>
<protein>
    <submittedName>
        <fullName evidence="1">DUF2703 domain-containing protein</fullName>
    </submittedName>
</protein>